<keyword evidence="2" id="KW-1185">Reference proteome</keyword>
<accession>A0A4R6BB49</accession>
<dbReference type="RefSeq" id="WP_133432621.1">
    <property type="nucleotide sequence ID" value="NZ_SCWA01000020.1"/>
</dbReference>
<name>A0A4R6BB49_9STAP</name>
<evidence type="ECO:0000313" key="2">
    <source>
        <dbReference type="Proteomes" id="UP000295310"/>
    </source>
</evidence>
<dbReference type="AlphaFoldDB" id="A0A4R6BB49"/>
<organism evidence="1 2">
    <name type="scientific">Macrococcus brunensis</name>
    <dbReference type="NCBI Taxonomy" id="198483"/>
    <lineage>
        <taxon>Bacteria</taxon>
        <taxon>Bacillati</taxon>
        <taxon>Bacillota</taxon>
        <taxon>Bacilli</taxon>
        <taxon>Bacillales</taxon>
        <taxon>Staphylococcaceae</taxon>
        <taxon>Macrococcus</taxon>
    </lineage>
</organism>
<comment type="caution">
    <text evidence="1">The sequence shown here is derived from an EMBL/GenBank/DDBJ whole genome shotgun (WGS) entry which is preliminary data.</text>
</comment>
<reference evidence="1 2" key="1">
    <citation type="submission" date="2019-01" db="EMBL/GenBank/DDBJ databases">
        <title>Draft genome sequences of the type strains of six Macrococcus species.</title>
        <authorList>
            <person name="Mazhar S."/>
            <person name="Altermann E."/>
            <person name="Hill C."/>
            <person name="Mcauliffe O."/>
        </authorList>
    </citation>
    <scope>NUCLEOTIDE SEQUENCE [LARGE SCALE GENOMIC DNA]</scope>
    <source>
        <strain evidence="1 2">CCM4811</strain>
    </source>
</reference>
<proteinExistence type="predicted"/>
<evidence type="ECO:0000313" key="1">
    <source>
        <dbReference type="EMBL" id="TDL94191.1"/>
    </source>
</evidence>
<protein>
    <submittedName>
        <fullName evidence="1">Uncharacterized protein</fullName>
    </submittedName>
</protein>
<gene>
    <name evidence="1" type="ORF">ERX27_09650</name>
</gene>
<dbReference type="Proteomes" id="UP000295310">
    <property type="component" value="Unassembled WGS sequence"/>
</dbReference>
<dbReference type="EMBL" id="SCWA01000020">
    <property type="protein sequence ID" value="TDL94191.1"/>
    <property type="molecule type" value="Genomic_DNA"/>
</dbReference>
<dbReference type="OrthoDB" id="9869281at2"/>
<sequence length="72" mass="7745">MLKIMVQVDVQPPATTEATGGAREVESVPKIGDSMELQDRTKGVVTAVEPNDEGKFDSEENIEAIVTVQVSE</sequence>